<reference evidence="2 3" key="1">
    <citation type="journal article" date="2016" name="Nat. Commun.">
        <title>Thousands of microbial genomes shed light on interconnected biogeochemical processes in an aquifer system.</title>
        <authorList>
            <person name="Anantharaman K."/>
            <person name="Brown C.T."/>
            <person name="Hug L.A."/>
            <person name="Sharon I."/>
            <person name="Castelle C.J."/>
            <person name="Probst A.J."/>
            <person name="Thomas B.C."/>
            <person name="Singh A."/>
            <person name="Wilkins M.J."/>
            <person name="Karaoz U."/>
            <person name="Brodie E.L."/>
            <person name="Williams K.H."/>
            <person name="Hubbard S.S."/>
            <person name="Banfield J.F."/>
        </authorList>
    </citation>
    <scope>NUCLEOTIDE SEQUENCE [LARGE SCALE GENOMIC DNA]</scope>
</reference>
<dbReference type="Pfam" id="PF18734">
    <property type="entry name" value="HEPN_AbiU2"/>
    <property type="match status" value="1"/>
</dbReference>
<dbReference type="InterPro" id="IPR040704">
    <property type="entry name" value="HEPN_AbiU2"/>
</dbReference>
<protein>
    <recommendedName>
        <fullName evidence="1">HEPN AbiU2-like domain-containing protein</fullName>
    </recommendedName>
</protein>
<evidence type="ECO:0000313" key="2">
    <source>
        <dbReference type="EMBL" id="OHA27135.1"/>
    </source>
</evidence>
<dbReference type="EMBL" id="MHRP01000021">
    <property type="protein sequence ID" value="OHA27135.1"/>
    <property type="molecule type" value="Genomic_DNA"/>
</dbReference>
<gene>
    <name evidence="2" type="ORF">A3D56_03385</name>
</gene>
<proteinExistence type="predicted"/>
<dbReference type="AlphaFoldDB" id="A0A1G2MTG0"/>
<feature type="domain" description="HEPN AbiU2-like" evidence="1">
    <location>
        <begin position="264"/>
        <end position="467"/>
    </location>
</feature>
<organism evidence="2 3">
    <name type="scientific">Candidatus Taylorbacteria bacterium RIFCSPHIGHO2_02_FULL_45_35</name>
    <dbReference type="NCBI Taxonomy" id="1802311"/>
    <lineage>
        <taxon>Bacteria</taxon>
        <taxon>Candidatus Tayloriibacteriota</taxon>
    </lineage>
</organism>
<accession>A0A1G2MTG0</accession>
<sequence>MTQTNLDSIKFSYSEEDRKLFNDEHKRHWKNIEDLYVKLRGKCSEKIEIPISATHRRWITQRVNLNVTTSLMRLLYLVESFCDASKNFNSVAAAVHIKAMTEIPLHLGYLVWILDSKKDFQSIRTKLYEITFGNKDPKIGLTASGKISQKTLYTRADEMINKFFKDDPEQINIFEMLYKWGNSIGHHNYEGRNILIGVMNDDTWEVRGRKTWFVFMSELFQLFMHCDSTLAMSWVFLDAIDHYLNQIPENMTCDQKVIAKEKFKEIQEMFKRLSSEMCEVVESYHIWATLVFSRSILEIGKEKAEKNVEIMGLYKDFFVTTERNHMHAFIVGISKFFDRDSRVLSIQQLIQKIKESEDIITADIFKEVCPNRFFPEDFKDGYKPIHDKDVKYIEELRKKHEPIIGNLKTIRDKQSVHNDMKVIKATFIPNEVVKLIEAIQEMFNKLSGRFESSTTVWHHLKDDAVRSTKFLLENLERGEVARMKEDKEKWGYT</sequence>
<evidence type="ECO:0000313" key="3">
    <source>
        <dbReference type="Proteomes" id="UP000177943"/>
    </source>
</evidence>
<dbReference type="Proteomes" id="UP000177943">
    <property type="component" value="Unassembled WGS sequence"/>
</dbReference>
<name>A0A1G2MTG0_9BACT</name>
<comment type="caution">
    <text evidence="2">The sequence shown here is derived from an EMBL/GenBank/DDBJ whole genome shotgun (WGS) entry which is preliminary data.</text>
</comment>
<evidence type="ECO:0000259" key="1">
    <source>
        <dbReference type="Pfam" id="PF18734"/>
    </source>
</evidence>